<organism evidence="1">
    <name type="scientific">bioreactor metagenome</name>
    <dbReference type="NCBI Taxonomy" id="1076179"/>
    <lineage>
        <taxon>unclassified sequences</taxon>
        <taxon>metagenomes</taxon>
        <taxon>ecological metagenomes</taxon>
    </lineage>
</organism>
<evidence type="ECO:0000313" key="1">
    <source>
        <dbReference type="EMBL" id="MPM20369.1"/>
    </source>
</evidence>
<reference evidence="1" key="1">
    <citation type="submission" date="2019-08" db="EMBL/GenBank/DDBJ databases">
        <authorList>
            <person name="Kucharzyk K."/>
            <person name="Murdoch R.W."/>
            <person name="Higgins S."/>
            <person name="Loffler F."/>
        </authorList>
    </citation>
    <scope>NUCLEOTIDE SEQUENCE</scope>
</reference>
<accession>A0A644XW95</accession>
<gene>
    <name evidence="1" type="ORF">SDC9_66798</name>
</gene>
<proteinExistence type="predicted"/>
<dbReference type="AlphaFoldDB" id="A0A644XW95"/>
<sequence length="162" mass="18222">MLHGDGRVPDHLLQGEVGARLLHLEAGLVLYAAPDIGHTDNKHGGRLHPRLAVGSLRQRPFRLGRPHHDKPPRLGIVPRRRHPGALQKLKDKLVLHVPSGKFTHAAPRPDGFDHLHSSPEIFHIPIHSTDTEKHVNQPLCTTIYRSLSDEQNQRQLLPVDDR</sequence>
<name>A0A644XW95_9ZZZZ</name>
<protein>
    <submittedName>
        <fullName evidence="1">Uncharacterized protein</fullName>
    </submittedName>
</protein>
<dbReference type="EMBL" id="VSSQ01003366">
    <property type="protein sequence ID" value="MPM20369.1"/>
    <property type="molecule type" value="Genomic_DNA"/>
</dbReference>
<comment type="caution">
    <text evidence="1">The sequence shown here is derived from an EMBL/GenBank/DDBJ whole genome shotgun (WGS) entry which is preliminary data.</text>
</comment>